<name>A0ABV3ZMF1_9BACT</name>
<accession>A0ABV3ZMF1</accession>
<dbReference type="CDD" id="cd05379">
    <property type="entry name" value="CAP_bacterial"/>
    <property type="match status" value="1"/>
</dbReference>
<evidence type="ECO:0000259" key="2">
    <source>
        <dbReference type="Pfam" id="PF00188"/>
    </source>
</evidence>
<dbReference type="PANTHER" id="PTHR31157">
    <property type="entry name" value="SCP DOMAIN-CONTAINING PROTEIN"/>
    <property type="match status" value="1"/>
</dbReference>
<sequence>MMRYFVNVITVAFFSVLLFSCSKRHHPAKSNNPSSVTVTPSGGSSSSDNSAPDMSTMNNDILTYINQYRTSLGKTPLKMVQAASTEATKHSSGMASGKVAFGHDGMQIRVTNVARQIGRISAAAENVAHGKLNARQVVDGWLNSPGHKKNIEGNYTLTGIGVAQGNRGEIFFTQLFLRK</sequence>
<feature type="domain" description="SCP" evidence="2">
    <location>
        <begin position="62"/>
        <end position="176"/>
    </location>
</feature>
<evidence type="ECO:0000313" key="4">
    <source>
        <dbReference type="Proteomes" id="UP001560573"/>
    </source>
</evidence>
<dbReference type="PANTHER" id="PTHR31157:SF1">
    <property type="entry name" value="SCP DOMAIN-CONTAINING PROTEIN"/>
    <property type="match status" value="1"/>
</dbReference>
<feature type="region of interest" description="Disordered" evidence="1">
    <location>
        <begin position="25"/>
        <end position="54"/>
    </location>
</feature>
<protein>
    <submittedName>
        <fullName evidence="3">CAP domain-containing protein</fullName>
    </submittedName>
</protein>
<dbReference type="SUPFAM" id="SSF55797">
    <property type="entry name" value="PR-1-like"/>
    <property type="match status" value="1"/>
</dbReference>
<dbReference type="InterPro" id="IPR014044">
    <property type="entry name" value="CAP_dom"/>
</dbReference>
<evidence type="ECO:0000256" key="1">
    <source>
        <dbReference type="SAM" id="MobiDB-lite"/>
    </source>
</evidence>
<feature type="compositionally biased region" description="Low complexity" evidence="1">
    <location>
        <begin position="33"/>
        <end position="47"/>
    </location>
</feature>
<dbReference type="EMBL" id="JAULBC010000007">
    <property type="protein sequence ID" value="MEX6689748.1"/>
    <property type="molecule type" value="Genomic_DNA"/>
</dbReference>
<keyword evidence="4" id="KW-1185">Reference proteome</keyword>
<proteinExistence type="predicted"/>
<dbReference type="Gene3D" id="3.40.33.10">
    <property type="entry name" value="CAP"/>
    <property type="match status" value="1"/>
</dbReference>
<gene>
    <name evidence="3" type="ORF">QTN47_19740</name>
</gene>
<dbReference type="InterPro" id="IPR035940">
    <property type="entry name" value="CAP_sf"/>
</dbReference>
<dbReference type="RefSeq" id="WP_369331156.1">
    <property type="nucleotide sequence ID" value="NZ_JAULBC010000007.1"/>
</dbReference>
<evidence type="ECO:0000313" key="3">
    <source>
        <dbReference type="EMBL" id="MEX6689748.1"/>
    </source>
</evidence>
<dbReference type="Pfam" id="PF00188">
    <property type="entry name" value="CAP"/>
    <property type="match status" value="1"/>
</dbReference>
<comment type="caution">
    <text evidence="3">The sequence shown here is derived from an EMBL/GenBank/DDBJ whole genome shotgun (WGS) entry which is preliminary data.</text>
</comment>
<organism evidence="3 4">
    <name type="scientific">Danxiaibacter flavus</name>
    <dbReference type="NCBI Taxonomy" id="3049108"/>
    <lineage>
        <taxon>Bacteria</taxon>
        <taxon>Pseudomonadati</taxon>
        <taxon>Bacteroidota</taxon>
        <taxon>Chitinophagia</taxon>
        <taxon>Chitinophagales</taxon>
        <taxon>Chitinophagaceae</taxon>
        <taxon>Danxiaibacter</taxon>
    </lineage>
</organism>
<dbReference type="Proteomes" id="UP001560573">
    <property type="component" value="Unassembled WGS sequence"/>
</dbReference>
<reference evidence="3 4" key="1">
    <citation type="submission" date="2023-07" db="EMBL/GenBank/DDBJ databases">
        <authorList>
            <person name="Lian W.-H."/>
        </authorList>
    </citation>
    <scope>NUCLEOTIDE SEQUENCE [LARGE SCALE GENOMIC DNA]</scope>
    <source>
        <strain evidence="3 4">SYSU DXS3180</strain>
    </source>
</reference>
<dbReference type="PROSITE" id="PS51257">
    <property type="entry name" value="PROKAR_LIPOPROTEIN"/>
    <property type="match status" value="1"/>
</dbReference>